<protein>
    <submittedName>
        <fullName evidence="1">Histidine kinase</fullName>
    </submittedName>
</protein>
<name>A0A9X1Q6M1_STRM4</name>
<evidence type="ECO:0000313" key="1">
    <source>
        <dbReference type="EMBL" id="MCF1600092.1"/>
    </source>
</evidence>
<dbReference type="GO" id="GO:0016301">
    <property type="term" value="F:kinase activity"/>
    <property type="evidence" value="ECO:0007669"/>
    <property type="project" value="UniProtKB-KW"/>
</dbReference>
<evidence type="ECO:0000313" key="2">
    <source>
        <dbReference type="Proteomes" id="UP001139384"/>
    </source>
</evidence>
<organism evidence="1 2">
    <name type="scientific">Streptomyces muensis</name>
    <dbReference type="NCBI Taxonomy" id="1077944"/>
    <lineage>
        <taxon>Bacteria</taxon>
        <taxon>Bacillati</taxon>
        <taxon>Actinomycetota</taxon>
        <taxon>Actinomycetes</taxon>
        <taxon>Kitasatosporales</taxon>
        <taxon>Streptomycetaceae</taxon>
        <taxon>Streptomyces</taxon>
    </lineage>
</organism>
<keyword evidence="1" id="KW-0808">Transferase</keyword>
<gene>
    <name evidence="1" type="ORF">L0P92_42095</name>
</gene>
<keyword evidence="2" id="KW-1185">Reference proteome</keyword>
<dbReference type="Proteomes" id="UP001139384">
    <property type="component" value="Unassembled WGS sequence"/>
</dbReference>
<reference evidence="1" key="1">
    <citation type="submission" date="2022-01" db="EMBL/GenBank/DDBJ databases">
        <title>Draft Genome Sequences of Seven Type Strains of the Genus Streptomyces.</title>
        <authorList>
            <person name="Aziz S."/>
            <person name="Coretto E."/>
            <person name="Chronakova A."/>
            <person name="Sproer C."/>
            <person name="Huber K."/>
            <person name="Nouioui I."/>
            <person name="Gross H."/>
        </authorList>
    </citation>
    <scope>NUCLEOTIDE SEQUENCE</scope>
    <source>
        <strain evidence="1">DSM 103493</strain>
    </source>
</reference>
<dbReference type="EMBL" id="JAKEIP010000415">
    <property type="protein sequence ID" value="MCF1600092.1"/>
    <property type="molecule type" value="Genomic_DNA"/>
</dbReference>
<sequence>GHSSPRRPGGGHGLRGIADRARLLGGTAQAGAAEGAWRLNVRLPMKGPV</sequence>
<comment type="caution">
    <text evidence="1">The sequence shown here is derived from an EMBL/GenBank/DDBJ whole genome shotgun (WGS) entry which is preliminary data.</text>
</comment>
<accession>A0A9X1Q6M1</accession>
<keyword evidence="1" id="KW-0418">Kinase</keyword>
<proteinExistence type="predicted"/>
<dbReference type="Gene3D" id="3.30.565.10">
    <property type="entry name" value="Histidine kinase-like ATPase, C-terminal domain"/>
    <property type="match status" value="1"/>
</dbReference>
<feature type="non-terminal residue" evidence="1">
    <location>
        <position position="1"/>
    </location>
</feature>
<dbReference type="InterPro" id="IPR036890">
    <property type="entry name" value="HATPase_C_sf"/>
</dbReference>
<dbReference type="AlphaFoldDB" id="A0A9X1Q6M1"/>